<feature type="transmembrane region" description="Helical" evidence="9">
    <location>
        <begin position="99"/>
        <end position="119"/>
    </location>
</feature>
<evidence type="ECO:0000256" key="6">
    <source>
        <dbReference type="ARBA" id="ARBA00022989"/>
    </source>
</evidence>
<feature type="domain" description="Glycosyltransferase RgtA/B/C/D-like" evidence="10">
    <location>
        <begin position="91"/>
        <end position="236"/>
    </location>
</feature>
<keyword evidence="4 11" id="KW-0808">Transferase</keyword>
<feature type="compositionally biased region" description="Low complexity" evidence="8">
    <location>
        <begin position="1"/>
        <end position="14"/>
    </location>
</feature>
<evidence type="ECO:0000259" key="10">
    <source>
        <dbReference type="Pfam" id="PF13231"/>
    </source>
</evidence>
<name>A0ABW7QAM4_9MICO</name>
<feature type="transmembrane region" description="Helical" evidence="9">
    <location>
        <begin position="125"/>
        <end position="144"/>
    </location>
</feature>
<dbReference type="PANTHER" id="PTHR33908:SF3">
    <property type="entry name" value="UNDECAPRENYL PHOSPHATE-ALPHA-4-AMINO-4-DEOXY-L-ARABINOSE ARABINOSYL TRANSFERASE"/>
    <property type="match status" value="1"/>
</dbReference>
<evidence type="ECO:0000256" key="4">
    <source>
        <dbReference type="ARBA" id="ARBA00022679"/>
    </source>
</evidence>
<dbReference type="GO" id="GO:0016757">
    <property type="term" value="F:glycosyltransferase activity"/>
    <property type="evidence" value="ECO:0007669"/>
    <property type="project" value="UniProtKB-KW"/>
</dbReference>
<evidence type="ECO:0000256" key="9">
    <source>
        <dbReference type="SAM" id="Phobius"/>
    </source>
</evidence>
<reference evidence="11 12" key="1">
    <citation type="submission" date="2024-09" db="EMBL/GenBank/DDBJ databases">
        <authorList>
            <person name="Pan X."/>
        </authorList>
    </citation>
    <scope>NUCLEOTIDE SEQUENCE [LARGE SCALE GENOMIC DNA]</scope>
    <source>
        <strain evidence="11 12">B2969</strain>
    </source>
</reference>
<dbReference type="EC" id="2.4.-.-" evidence="11"/>
<dbReference type="Pfam" id="PF13231">
    <property type="entry name" value="PMT_2"/>
    <property type="match status" value="1"/>
</dbReference>
<keyword evidence="6 9" id="KW-1133">Transmembrane helix</keyword>
<feature type="region of interest" description="Disordered" evidence="8">
    <location>
        <begin position="1"/>
        <end position="21"/>
    </location>
</feature>
<evidence type="ECO:0000313" key="11">
    <source>
        <dbReference type="EMBL" id="MFH8251935.1"/>
    </source>
</evidence>
<evidence type="ECO:0000256" key="5">
    <source>
        <dbReference type="ARBA" id="ARBA00022692"/>
    </source>
</evidence>
<dbReference type="RefSeq" id="WP_397557382.1">
    <property type="nucleotide sequence ID" value="NZ_JBIQWL010000006.1"/>
</dbReference>
<dbReference type="InterPro" id="IPR050297">
    <property type="entry name" value="LipidA_mod_glycosyltrf_83"/>
</dbReference>
<dbReference type="Proteomes" id="UP001610861">
    <property type="component" value="Unassembled WGS sequence"/>
</dbReference>
<sequence>MATSTTAARGAASRPDARLPGTPARRLRRAAILVGAIAMVVSLLGSWIPSLWGDEAASVLSAQRPLPSLMAMLTHVDAVHGAYYLGLHVWIDLFGPSPFSVRFPSAVAAGLTAAAVTWLCGRFGSVRFALVAGLLVAILPRMTYAGTEARAYALDAAIAAILCVIAAEVLRRDAPSRRWWAAYAAILAVGVYAFLYLALMALVVGVALAVEPRGRRQLRRWAVASALAFTAAAPVIVLALIERKQIAFLAGRDRLTADAVFVKMWFGALPFAIVAWALIVVAIVVYVRRGRRAPLPHLEPLALAWLIVPMGVLLAASTIDAIYTPRYGTLAAPAAAVLMALGIRAIARSRWIARRRGIARDDRMRRSRRIAAVVAAVVVLAAAPVWAGQRTEWAKNESDWNDIAATIQPHARPGDAIVFDESVRPSRRPRLAMETNPAPFASVADATLETPYAERPLWYSSTYTVAEAAGLGRFTGVDRVWVVEYDTGGKVSTWGVADLEARGFHAATEFRLHSSVVTLFTR</sequence>
<evidence type="ECO:0000256" key="3">
    <source>
        <dbReference type="ARBA" id="ARBA00022676"/>
    </source>
</evidence>
<dbReference type="EMBL" id="JBIQWL010000006">
    <property type="protein sequence ID" value="MFH8251935.1"/>
    <property type="molecule type" value="Genomic_DNA"/>
</dbReference>
<feature type="transmembrane region" description="Helical" evidence="9">
    <location>
        <begin position="368"/>
        <end position="387"/>
    </location>
</feature>
<proteinExistence type="predicted"/>
<keyword evidence="7 9" id="KW-0472">Membrane</keyword>
<feature type="transmembrane region" description="Helical" evidence="9">
    <location>
        <begin position="221"/>
        <end position="241"/>
    </location>
</feature>
<keyword evidence="2" id="KW-1003">Cell membrane</keyword>
<comment type="subcellular location">
    <subcellularLocation>
        <location evidence="1">Cell membrane</location>
        <topology evidence="1">Multi-pass membrane protein</topology>
    </subcellularLocation>
</comment>
<feature type="transmembrane region" description="Helical" evidence="9">
    <location>
        <begin position="329"/>
        <end position="347"/>
    </location>
</feature>
<protein>
    <submittedName>
        <fullName evidence="11">Glycosyltransferase family 39 protein</fullName>
        <ecNumber evidence="11">2.4.-.-</ecNumber>
    </submittedName>
</protein>
<evidence type="ECO:0000256" key="8">
    <source>
        <dbReference type="SAM" id="MobiDB-lite"/>
    </source>
</evidence>
<dbReference type="InterPro" id="IPR038731">
    <property type="entry name" value="RgtA/B/C-like"/>
</dbReference>
<evidence type="ECO:0000256" key="2">
    <source>
        <dbReference type="ARBA" id="ARBA00022475"/>
    </source>
</evidence>
<dbReference type="PANTHER" id="PTHR33908">
    <property type="entry name" value="MANNOSYLTRANSFERASE YKCB-RELATED"/>
    <property type="match status" value="1"/>
</dbReference>
<gene>
    <name evidence="11" type="ORF">ACH3VR_16340</name>
</gene>
<evidence type="ECO:0000256" key="1">
    <source>
        <dbReference type="ARBA" id="ARBA00004651"/>
    </source>
</evidence>
<organism evidence="11 12">
    <name type="scientific">Microbacterium alkaliflavum</name>
    <dbReference type="NCBI Taxonomy" id="3248839"/>
    <lineage>
        <taxon>Bacteria</taxon>
        <taxon>Bacillati</taxon>
        <taxon>Actinomycetota</taxon>
        <taxon>Actinomycetes</taxon>
        <taxon>Micrococcales</taxon>
        <taxon>Microbacteriaceae</taxon>
        <taxon>Microbacterium</taxon>
    </lineage>
</organism>
<evidence type="ECO:0000313" key="12">
    <source>
        <dbReference type="Proteomes" id="UP001610861"/>
    </source>
</evidence>
<keyword evidence="5 9" id="KW-0812">Transmembrane</keyword>
<feature type="transmembrane region" description="Helical" evidence="9">
    <location>
        <begin position="30"/>
        <end position="48"/>
    </location>
</feature>
<feature type="transmembrane region" description="Helical" evidence="9">
    <location>
        <begin position="261"/>
        <end position="288"/>
    </location>
</feature>
<evidence type="ECO:0000256" key="7">
    <source>
        <dbReference type="ARBA" id="ARBA00023136"/>
    </source>
</evidence>
<comment type="caution">
    <text evidence="11">The sequence shown here is derived from an EMBL/GenBank/DDBJ whole genome shotgun (WGS) entry which is preliminary data.</text>
</comment>
<feature type="transmembrane region" description="Helical" evidence="9">
    <location>
        <begin position="182"/>
        <end position="209"/>
    </location>
</feature>
<keyword evidence="12" id="KW-1185">Reference proteome</keyword>
<accession>A0ABW7QAM4</accession>
<keyword evidence="3 11" id="KW-0328">Glycosyltransferase</keyword>
<feature type="transmembrane region" description="Helical" evidence="9">
    <location>
        <begin position="300"/>
        <end position="323"/>
    </location>
</feature>